<gene>
    <name evidence="2" type="ORF">MOBT1_002973</name>
</gene>
<dbReference type="Proteomes" id="UP001214603">
    <property type="component" value="Chromosome 7"/>
</dbReference>
<proteinExistence type="predicted"/>
<evidence type="ECO:0000256" key="1">
    <source>
        <dbReference type="SAM" id="MobiDB-lite"/>
    </source>
</evidence>
<dbReference type="AlphaFoldDB" id="A0AAF0E0Z3"/>
<protein>
    <submittedName>
        <fullName evidence="2">Uncharacterized protein</fullName>
    </submittedName>
</protein>
<reference evidence="2" key="1">
    <citation type="submission" date="2023-03" db="EMBL/GenBank/DDBJ databases">
        <title>Mating type loci evolution in Malassezia.</title>
        <authorList>
            <person name="Coelho M.A."/>
        </authorList>
    </citation>
    <scope>NUCLEOTIDE SEQUENCE</scope>
    <source>
        <strain evidence="2">CBS 7876</strain>
    </source>
</reference>
<feature type="compositionally biased region" description="Basic and acidic residues" evidence="1">
    <location>
        <begin position="53"/>
        <end position="63"/>
    </location>
</feature>
<organism evidence="2 3">
    <name type="scientific">Malassezia obtusa</name>
    <dbReference type="NCBI Taxonomy" id="76774"/>
    <lineage>
        <taxon>Eukaryota</taxon>
        <taxon>Fungi</taxon>
        <taxon>Dikarya</taxon>
        <taxon>Basidiomycota</taxon>
        <taxon>Ustilaginomycotina</taxon>
        <taxon>Malasseziomycetes</taxon>
        <taxon>Malasseziales</taxon>
        <taxon>Malasseziaceae</taxon>
        <taxon>Malassezia</taxon>
    </lineage>
</organism>
<evidence type="ECO:0000313" key="2">
    <source>
        <dbReference type="EMBL" id="WFD04268.1"/>
    </source>
</evidence>
<keyword evidence="3" id="KW-1185">Reference proteome</keyword>
<name>A0AAF0E0Z3_9BASI</name>
<accession>A0AAF0E0Z3</accession>
<feature type="region of interest" description="Disordered" evidence="1">
    <location>
        <begin position="1"/>
        <end position="76"/>
    </location>
</feature>
<feature type="compositionally biased region" description="Basic residues" evidence="1">
    <location>
        <begin position="21"/>
        <end position="30"/>
    </location>
</feature>
<evidence type="ECO:0000313" key="3">
    <source>
        <dbReference type="Proteomes" id="UP001214603"/>
    </source>
</evidence>
<dbReference type="EMBL" id="CP119940">
    <property type="protein sequence ID" value="WFD04268.1"/>
    <property type="molecule type" value="Genomic_DNA"/>
</dbReference>
<sequence length="260" mass="28490">MSFAGKQVKDRASAAPPAGDKKKRANRKKAPAAAPPSNPFLEEFDYTKSTQSFDKKKAWEEIRQSQAGHSTDPLLVQLNRRQPAEAKQPMLAPHEMVLSPHERANADASSASPAAPVSSADAAAALQEIDALRAQLKRAHERQALLEVLTGVQVADASERDEYVCSLFSEPRTAITHWRAKHVAPATLDDTKVLRYNVRLPELEKIAKDEAVLLSYLGPAPGSDAELLQRLPDHFQGQVSVKIENAPLFEQRLQSLVQGP</sequence>